<dbReference type="STRING" id="671144.I4YF76"/>
<name>I4YF76_WALMC</name>
<protein>
    <submittedName>
        <fullName evidence="5">NAD(P)-binding protein</fullName>
    </submittedName>
</protein>
<evidence type="ECO:0000256" key="4">
    <source>
        <dbReference type="RuleBase" id="RU000363"/>
    </source>
</evidence>
<proteinExistence type="inferred from homology"/>
<dbReference type="GO" id="GO:0016616">
    <property type="term" value="F:oxidoreductase activity, acting on the CH-OH group of donors, NAD or NADP as acceptor"/>
    <property type="evidence" value="ECO:0007669"/>
    <property type="project" value="TreeGrafter"/>
</dbReference>
<dbReference type="PRINTS" id="PR00080">
    <property type="entry name" value="SDRFAMILY"/>
</dbReference>
<dbReference type="OrthoDB" id="10253736at2759"/>
<evidence type="ECO:0000313" key="6">
    <source>
        <dbReference type="Proteomes" id="UP000005242"/>
    </source>
</evidence>
<sequence length="286" mass="31798">MAYFLGCQSKIDWNNQVVFLTGGSNGLGKSLVKELLVMRPKLIINVDIADNDITHERLQTINCDIADSTQLQSVCKTVIKEHGTPTVVILNAGAFDAKSLVDSTTRDFRNTLDVNFTSHLEILSAFLPGFIERNSGHIVSIASILGELHAAQAATYCASKAAVISLFQCLRVDLKHLHNARNVKTSLVLPGLIQTQLFGNVKHSKSSRLPSWLTDLALPSINPNDLARRIIVDLNTRRTGDIRSPYFVHGASWYYHLPQFVLDILEYVFMIILITSKPQSRKSRDS</sequence>
<keyword evidence="6" id="KW-1185">Reference proteome</keyword>
<dbReference type="Proteomes" id="UP000005242">
    <property type="component" value="Unassembled WGS sequence"/>
</dbReference>
<dbReference type="RefSeq" id="XP_006957284.1">
    <property type="nucleotide sequence ID" value="XM_006957222.1"/>
</dbReference>
<dbReference type="eggNOG" id="KOG1201">
    <property type="taxonomic scope" value="Eukaryota"/>
</dbReference>
<keyword evidence="3" id="KW-0560">Oxidoreductase</keyword>
<dbReference type="PANTHER" id="PTHR24322">
    <property type="entry name" value="PKSB"/>
    <property type="match status" value="1"/>
</dbReference>
<reference evidence="5 6" key="1">
    <citation type="journal article" date="2012" name="Fungal Genet. Biol.">
        <title>The genome of the xerotolerant mold Wallemia sebi reveals adaptations to osmotic stress and suggests cryptic sexual reproduction.</title>
        <authorList>
            <person name="Padamsee M."/>
            <person name="Kumar T.K.A."/>
            <person name="Riley R."/>
            <person name="Binder M."/>
            <person name="Boyd A."/>
            <person name="Calvo A.M."/>
            <person name="Furukawa K."/>
            <person name="Hesse C."/>
            <person name="Hohmann S."/>
            <person name="James T.Y."/>
            <person name="LaButti K."/>
            <person name="Lapidus A."/>
            <person name="Lindquist E."/>
            <person name="Lucas S."/>
            <person name="Miller K."/>
            <person name="Shantappa S."/>
            <person name="Grigoriev I.V."/>
            <person name="Hibbett D.S."/>
            <person name="McLaughlin D.J."/>
            <person name="Spatafora J.W."/>
            <person name="Aime M.C."/>
        </authorList>
    </citation>
    <scope>NUCLEOTIDE SEQUENCE [LARGE SCALE GENOMIC DNA]</scope>
    <source>
        <strain evidence="6">ATCC MYA-4683 / CBS 633.66</strain>
    </source>
</reference>
<accession>I4YF76</accession>
<dbReference type="InterPro" id="IPR002347">
    <property type="entry name" value="SDR_fam"/>
</dbReference>
<dbReference type="GeneID" id="18473588"/>
<evidence type="ECO:0000313" key="5">
    <source>
        <dbReference type="EMBL" id="EIM22618.1"/>
    </source>
</evidence>
<evidence type="ECO:0000256" key="2">
    <source>
        <dbReference type="ARBA" id="ARBA00022857"/>
    </source>
</evidence>
<evidence type="ECO:0000256" key="3">
    <source>
        <dbReference type="ARBA" id="ARBA00023002"/>
    </source>
</evidence>
<comment type="similarity">
    <text evidence="1 4">Belongs to the short-chain dehydrogenases/reductases (SDR) family.</text>
</comment>
<dbReference type="InterPro" id="IPR036291">
    <property type="entry name" value="NAD(P)-bd_dom_sf"/>
</dbReference>
<dbReference type="HOGENOM" id="CLU_010194_5_1_1"/>
<dbReference type="PROSITE" id="PS00061">
    <property type="entry name" value="ADH_SHORT"/>
    <property type="match status" value="1"/>
</dbReference>
<dbReference type="PANTHER" id="PTHR24322:SF736">
    <property type="entry name" value="RETINOL DEHYDROGENASE 10"/>
    <property type="match status" value="1"/>
</dbReference>
<organism evidence="5 6">
    <name type="scientific">Wallemia mellicola (strain ATCC MYA-4683 / CBS 633.66)</name>
    <name type="common">Wallemia sebi (CBS 633.66)</name>
    <dbReference type="NCBI Taxonomy" id="671144"/>
    <lineage>
        <taxon>Eukaryota</taxon>
        <taxon>Fungi</taxon>
        <taxon>Dikarya</taxon>
        <taxon>Basidiomycota</taxon>
        <taxon>Wallemiomycotina</taxon>
        <taxon>Wallemiomycetes</taxon>
        <taxon>Wallemiales</taxon>
        <taxon>Wallemiaceae</taxon>
        <taxon>Wallemia</taxon>
    </lineage>
</organism>
<dbReference type="InterPro" id="IPR020904">
    <property type="entry name" value="Sc_DH/Rdtase_CS"/>
</dbReference>
<dbReference type="InParanoid" id="I4YF76"/>
<dbReference type="Gene3D" id="3.40.50.720">
    <property type="entry name" value="NAD(P)-binding Rossmann-like Domain"/>
    <property type="match status" value="1"/>
</dbReference>
<dbReference type="SUPFAM" id="SSF51735">
    <property type="entry name" value="NAD(P)-binding Rossmann-fold domains"/>
    <property type="match status" value="1"/>
</dbReference>
<dbReference type="Pfam" id="PF00106">
    <property type="entry name" value="adh_short"/>
    <property type="match status" value="1"/>
</dbReference>
<dbReference type="OMA" id="NWYAVLP"/>
<dbReference type="FunCoup" id="I4YF76">
    <property type="interactions" value="98"/>
</dbReference>
<keyword evidence="2" id="KW-0521">NADP</keyword>
<dbReference type="KEGG" id="wse:WALSEDRAFT_59853"/>
<gene>
    <name evidence="5" type="ORF">WALSEDRAFT_59853</name>
</gene>
<dbReference type="PRINTS" id="PR00081">
    <property type="entry name" value="GDHRDH"/>
</dbReference>
<evidence type="ECO:0000256" key="1">
    <source>
        <dbReference type="ARBA" id="ARBA00006484"/>
    </source>
</evidence>
<dbReference type="EMBL" id="JH668227">
    <property type="protein sequence ID" value="EIM22618.1"/>
    <property type="molecule type" value="Genomic_DNA"/>
</dbReference>
<dbReference type="AlphaFoldDB" id="I4YF76"/>